<dbReference type="InterPro" id="IPR011701">
    <property type="entry name" value="MFS"/>
</dbReference>
<dbReference type="STRING" id="675120.N1PVU8"/>
<feature type="transmembrane region" description="Helical" evidence="5">
    <location>
        <begin position="97"/>
        <end position="116"/>
    </location>
</feature>
<organism evidence="7 8">
    <name type="scientific">Dothistroma septosporum (strain NZE10 / CBS 128990)</name>
    <name type="common">Red band needle blight fungus</name>
    <name type="synonym">Mycosphaerella pini</name>
    <dbReference type="NCBI Taxonomy" id="675120"/>
    <lineage>
        <taxon>Eukaryota</taxon>
        <taxon>Fungi</taxon>
        <taxon>Dikarya</taxon>
        <taxon>Ascomycota</taxon>
        <taxon>Pezizomycotina</taxon>
        <taxon>Dothideomycetes</taxon>
        <taxon>Dothideomycetidae</taxon>
        <taxon>Mycosphaerellales</taxon>
        <taxon>Mycosphaerellaceae</taxon>
        <taxon>Dothistroma</taxon>
    </lineage>
</organism>
<reference evidence="8" key="1">
    <citation type="journal article" date="2012" name="PLoS Genet.">
        <title>The genomes of the fungal plant pathogens Cladosporium fulvum and Dothistroma septosporum reveal adaptation to different hosts and lifestyles but also signatures of common ancestry.</title>
        <authorList>
            <person name="de Wit P.J.G.M."/>
            <person name="van der Burgt A."/>
            <person name="Oekmen B."/>
            <person name="Stergiopoulos I."/>
            <person name="Abd-Elsalam K.A."/>
            <person name="Aerts A.L."/>
            <person name="Bahkali A.H."/>
            <person name="Beenen H.G."/>
            <person name="Chettri P."/>
            <person name="Cox M.P."/>
            <person name="Datema E."/>
            <person name="de Vries R.P."/>
            <person name="Dhillon B."/>
            <person name="Ganley A.R."/>
            <person name="Griffiths S.A."/>
            <person name="Guo Y."/>
            <person name="Hamelin R.C."/>
            <person name="Henrissat B."/>
            <person name="Kabir M.S."/>
            <person name="Jashni M.K."/>
            <person name="Kema G."/>
            <person name="Klaubauf S."/>
            <person name="Lapidus A."/>
            <person name="Levasseur A."/>
            <person name="Lindquist E."/>
            <person name="Mehrabi R."/>
            <person name="Ohm R.A."/>
            <person name="Owen T.J."/>
            <person name="Salamov A."/>
            <person name="Schwelm A."/>
            <person name="Schijlen E."/>
            <person name="Sun H."/>
            <person name="van den Burg H.A."/>
            <person name="van Ham R.C.H.J."/>
            <person name="Zhang S."/>
            <person name="Goodwin S.B."/>
            <person name="Grigoriev I.V."/>
            <person name="Collemare J."/>
            <person name="Bradshaw R.E."/>
        </authorList>
    </citation>
    <scope>NUCLEOTIDE SEQUENCE [LARGE SCALE GENOMIC DNA]</scope>
    <source>
        <strain evidence="8">NZE10 / CBS 128990</strain>
    </source>
</reference>
<evidence type="ECO:0000256" key="4">
    <source>
        <dbReference type="ARBA" id="ARBA00023136"/>
    </source>
</evidence>
<dbReference type="SUPFAM" id="SSF103473">
    <property type="entry name" value="MFS general substrate transporter"/>
    <property type="match status" value="1"/>
</dbReference>
<dbReference type="HOGENOM" id="CLU_008455_13_7_1"/>
<dbReference type="Proteomes" id="UP000016933">
    <property type="component" value="Unassembled WGS sequence"/>
</dbReference>
<dbReference type="OrthoDB" id="2585655at2759"/>
<dbReference type="GO" id="GO:0022857">
    <property type="term" value="F:transmembrane transporter activity"/>
    <property type="evidence" value="ECO:0007669"/>
    <property type="project" value="InterPro"/>
</dbReference>
<keyword evidence="8" id="KW-1185">Reference proteome</keyword>
<evidence type="ECO:0000256" key="2">
    <source>
        <dbReference type="ARBA" id="ARBA00022692"/>
    </source>
</evidence>
<evidence type="ECO:0000313" key="7">
    <source>
        <dbReference type="EMBL" id="EME46480.1"/>
    </source>
</evidence>
<protein>
    <recommendedName>
        <fullName evidence="6">Major facilitator superfamily (MFS) profile domain-containing protein</fullName>
    </recommendedName>
</protein>
<feature type="transmembrane region" description="Helical" evidence="5">
    <location>
        <begin position="339"/>
        <end position="361"/>
    </location>
</feature>
<keyword evidence="2 5" id="KW-0812">Transmembrane</keyword>
<feature type="transmembrane region" description="Helical" evidence="5">
    <location>
        <begin position="187"/>
        <end position="208"/>
    </location>
</feature>
<dbReference type="PANTHER" id="PTHR23502">
    <property type="entry name" value="MAJOR FACILITATOR SUPERFAMILY"/>
    <property type="match status" value="1"/>
</dbReference>
<dbReference type="InterPro" id="IPR020846">
    <property type="entry name" value="MFS_dom"/>
</dbReference>
<evidence type="ECO:0000256" key="3">
    <source>
        <dbReference type="ARBA" id="ARBA00022989"/>
    </source>
</evidence>
<sequence>MADLEKEKKPVDFGADRSLDVESGQVTTGVLYDKNGFELFPQPIEGDSLDPLNFSSLQKHGILAIVMALYFMFTCVTTNTVPSFPALQTQFGVSAEQINWTVAIPALGLTIGPLIWSSPADIVGRRTVFISGTIMAIAATIGAALADNYSGYMAARFFQGLGVSPAATVGLAIINDLFFEHQRGEKVGLWVLAIDLGLLVGPLIGGFIDLVSSAWIQWLTAIMLGAILVAEIIFLPETLYQRNTMLMEGRRDAAAVDKVLGLQSEIRRTKDLPYINVAPLPGMKHPKAWDTIIRFCKTFRYMVVPIAVATYAFGWYWWILSVITLVPAAYAKYSPRVQGLLFIGLIVGTVFSELFCSGRLSDWLVVKVAARNGTKKTPEMRLWLVYPAALLTSVGLIVWGISIDREYHWMVGQVAFALSESPQFPSPSQMKMLTFVPPVGAGIQMANTAVCAYVIDAYPRQSMSVVVFYAVFLNLSAFIDPFFIAYWLDTAGYTWTFAGHALITIFFCIPIFAILHTFGGAIRARNGQPDWTNPEFDDA</sequence>
<dbReference type="EMBL" id="KB446537">
    <property type="protein sequence ID" value="EME46480.1"/>
    <property type="molecule type" value="Genomic_DNA"/>
</dbReference>
<dbReference type="Gene3D" id="1.20.1250.20">
    <property type="entry name" value="MFS general substrate transporter like domains"/>
    <property type="match status" value="1"/>
</dbReference>
<feature type="transmembrane region" description="Helical" evidence="5">
    <location>
        <begin position="382"/>
        <end position="401"/>
    </location>
</feature>
<feature type="transmembrane region" description="Helical" evidence="5">
    <location>
        <begin position="494"/>
        <end position="515"/>
    </location>
</feature>
<dbReference type="PANTHER" id="PTHR23502:SF139">
    <property type="entry name" value="MAJOR FACILITATOR SUPERFAMILY (MFS) PROFILE DOMAIN-CONTAINING PROTEIN-RELATED"/>
    <property type="match status" value="1"/>
</dbReference>
<dbReference type="Pfam" id="PF07690">
    <property type="entry name" value="MFS_1"/>
    <property type="match status" value="1"/>
</dbReference>
<feature type="transmembrane region" description="Helical" evidence="5">
    <location>
        <begin position="467"/>
        <end position="488"/>
    </location>
</feature>
<proteinExistence type="predicted"/>
<evidence type="ECO:0000256" key="5">
    <source>
        <dbReference type="SAM" id="Phobius"/>
    </source>
</evidence>
<reference evidence="7 8" key="2">
    <citation type="journal article" date="2012" name="PLoS Pathog.">
        <title>Diverse lifestyles and strategies of plant pathogenesis encoded in the genomes of eighteen Dothideomycetes fungi.</title>
        <authorList>
            <person name="Ohm R.A."/>
            <person name="Feau N."/>
            <person name="Henrissat B."/>
            <person name="Schoch C.L."/>
            <person name="Horwitz B.A."/>
            <person name="Barry K.W."/>
            <person name="Condon B.J."/>
            <person name="Copeland A.C."/>
            <person name="Dhillon B."/>
            <person name="Glaser F."/>
            <person name="Hesse C.N."/>
            <person name="Kosti I."/>
            <person name="LaButti K."/>
            <person name="Lindquist E.A."/>
            <person name="Lucas S."/>
            <person name="Salamov A.A."/>
            <person name="Bradshaw R.E."/>
            <person name="Ciuffetti L."/>
            <person name="Hamelin R.C."/>
            <person name="Kema G.H.J."/>
            <person name="Lawrence C."/>
            <person name="Scott J.A."/>
            <person name="Spatafora J.W."/>
            <person name="Turgeon B.G."/>
            <person name="de Wit P.J.G.M."/>
            <person name="Zhong S."/>
            <person name="Goodwin S.B."/>
            <person name="Grigoriev I.V."/>
        </authorList>
    </citation>
    <scope>NUCLEOTIDE SEQUENCE [LARGE SCALE GENOMIC DNA]</scope>
    <source>
        <strain evidence="8">NZE10 / CBS 128990</strain>
    </source>
</reference>
<accession>N1PVU8</accession>
<feature type="transmembrane region" description="Helical" evidence="5">
    <location>
        <begin position="128"/>
        <end position="145"/>
    </location>
</feature>
<dbReference type="PROSITE" id="PS50850">
    <property type="entry name" value="MFS"/>
    <property type="match status" value="1"/>
</dbReference>
<keyword evidence="4 5" id="KW-0472">Membrane</keyword>
<dbReference type="GO" id="GO:0005886">
    <property type="term" value="C:plasma membrane"/>
    <property type="evidence" value="ECO:0007669"/>
    <property type="project" value="TreeGrafter"/>
</dbReference>
<feature type="transmembrane region" description="Helical" evidence="5">
    <location>
        <begin position="299"/>
        <end position="319"/>
    </location>
</feature>
<feature type="transmembrane region" description="Helical" evidence="5">
    <location>
        <begin position="214"/>
        <end position="235"/>
    </location>
</feature>
<dbReference type="OMA" id="SQVNWTV"/>
<dbReference type="AlphaFoldDB" id="N1PVU8"/>
<keyword evidence="3 5" id="KW-1133">Transmembrane helix</keyword>
<comment type="subcellular location">
    <subcellularLocation>
        <location evidence="1">Membrane</location>
        <topology evidence="1">Multi-pass membrane protein</topology>
    </subcellularLocation>
</comment>
<evidence type="ECO:0000259" key="6">
    <source>
        <dbReference type="PROSITE" id="PS50850"/>
    </source>
</evidence>
<feature type="transmembrane region" description="Helical" evidence="5">
    <location>
        <begin position="157"/>
        <end position="175"/>
    </location>
</feature>
<name>N1PVU8_DOTSN</name>
<feature type="transmembrane region" description="Helical" evidence="5">
    <location>
        <begin position="62"/>
        <end position="85"/>
    </location>
</feature>
<gene>
    <name evidence="7" type="ORF">DOTSEDRAFT_78755</name>
</gene>
<dbReference type="InterPro" id="IPR036259">
    <property type="entry name" value="MFS_trans_sf"/>
</dbReference>
<evidence type="ECO:0000313" key="8">
    <source>
        <dbReference type="Proteomes" id="UP000016933"/>
    </source>
</evidence>
<feature type="transmembrane region" description="Helical" evidence="5">
    <location>
        <begin position="435"/>
        <end position="455"/>
    </location>
</feature>
<dbReference type="eggNOG" id="KOG0255">
    <property type="taxonomic scope" value="Eukaryota"/>
</dbReference>
<evidence type="ECO:0000256" key="1">
    <source>
        <dbReference type="ARBA" id="ARBA00004141"/>
    </source>
</evidence>
<feature type="domain" description="Major facilitator superfamily (MFS) profile" evidence="6">
    <location>
        <begin position="62"/>
        <end position="525"/>
    </location>
</feature>